<accession>A0A5N8X9Z0</accession>
<keyword evidence="3" id="KW-0560">Oxidoreductase</keyword>
<dbReference type="Pfam" id="PF00111">
    <property type="entry name" value="Fer2"/>
    <property type="match status" value="1"/>
</dbReference>
<dbReference type="GO" id="GO:0051537">
    <property type="term" value="F:2 iron, 2 sulfur cluster binding"/>
    <property type="evidence" value="ECO:0007669"/>
    <property type="project" value="UniProtKB-KW"/>
</dbReference>
<dbReference type="RefSeq" id="WP_152769186.1">
    <property type="nucleotide sequence ID" value="NZ_VJZC01000001.1"/>
</dbReference>
<dbReference type="InterPro" id="IPR036010">
    <property type="entry name" value="2Fe-2S_ferredoxin-like_sf"/>
</dbReference>
<keyword evidence="8" id="KW-1185">Reference proteome</keyword>
<dbReference type="GO" id="GO:0046872">
    <property type="term" value="F:metal ion binding"/>
    <property type="evidence" value="ECO:0007669"/>
    <property type="project" value="UniProtKB-KW"/>
</dbReference>
<reference evidence="7 8" key="1">
    <citation type="submission" date="2019-07" db="EMBL/GenBank/DDBJ databases">
        <title>New species of Amycolatopsis and Streptomyces.</title>
        <authorList>
            <person name="Duangmal K."/>
            <person name="Teo W.F.A."/>
            <person name="Lipun K."/>
        </authorList>
    </citation>
    <scope>NUCLEOTIDE SEQUENCE [LARGE SCALE GENOMIC DNA]</scope>
    <source>
        <strain evidence="7 8">NBRC 106415</strain>
    </source>
</reference>
<dbReference type="Gene3D" id="3.10.20.30">
    <property type="match status" value="1"/>
</dbReference>
<organism evidence="7 8">
    <name type="scientific">Streptomyces spongiae</name>
    <dbReference type="NCBI Taxonomy" id="565072"/>
    <lineage>
        <taxon>Bacteria</taxon>
        <taxon>Bacillati</taxon>
        <taxon>Actinomycetota</taxon>
        <taxon>Actinomycetes</taxon>
        <taxon>Kitasatosporales</taxon>
        <taxon>Streptomycetaceae</taxon>
        <taxon>Streptomyces</taxon>
    </lineage>
</organism>
<dbReference type="InterPro" id="IPR006058">
    <property type="entry name" value="2Fe2S_fd_BS"/>
</dbReference>
<gene>
    <name evidence="7" type="ORF">FNH08_00430</name>
</gene>
<dbReference type="PROSITE" id="PS51085">
    <property type="entry name" value="2FE2S_FER_2"/>
    <property type="match status" value="1"/>
</dbReference>
<comment type="caution">
    <text evidence="7">The sequence shown here is derived from an EMBL/GenBank/DDBJ whole genome shotgun (WGS) entry which is preliminary data.</text>
</comment>
<dbReference type="PANTHER" id="PTHR44379:SF5">
    <property type="entry name" value="OXIDOREDUCTASE WITH IRON-SULFUR SUBUNIT"/>
    <property type="match status" value="1"/>
</dbReference>
<evidence type="ECO:0000313" key="8">
    <source>
        <dbReference type="Proteomes" id="UP000400924"/>
    </source>
</evidence>
<dbReference type="PROSITE" id="PS00197">
    <property type="entry name" value="2FE2S_FER_1"/>
    <property type="match status" value="1"/>
</dbReference>
<dbReference type="EMBL" id="VJZC01000001">
    <property type="protein sequence ID" value="MPY55708.1"/>
    <property type="molecule type" value="Genomic_DNA"/>
</dbReference>
<keyword evidence="1" id="KW-0001">2Fe-2S</keyword>
<dbReference type="InterPro" id="IPR012675">
    <property type="entry name" value="Beta-grasp_dom_sf"/>
</dbReference>
<evidence type="ECO:0000256" key="4">
    <source>
        <dbReference type="ARBA" id="ARBA00023004"/>
    </source>
</evidence>
<evidence type="ECO:0000313" key="7">
    <source>
        <dbReference type="EMBL" id="MPY55708.1"/>
    </source>
</evidence>
<name>A0A5N8X9Z0_9ACTN</name>
<dbReference type="InterPro" id="IPR002888">
    <property type="entry name" value="2Fe-2S-bd"/>
</dbReference>
<feature type="domain" description="2Fe-2S ferredoxin-type" evidence="6">
    <location>
        <begin position="2"/>
        <end position="78"/>
    </location>
</feature>
<evidence type="ECO:0000256" key="5">
    <source>
        <dbReference type="ARBA" id="ARBA00023014"/>
    </source>
</evidence>
<proteinExistence type="predicted"/>
<dbReference type="InterPro" id="IPR036884">
    <property type="entry name" value="2Fe-2S-bd_dom_sf"/>
</dbReference>
<evidence type="ECO:0000256" key="1">
    <source>
        <dbReference type="ARBA" id="ARBA00022714"/>
    </source>
</evidence>
<sequence length="152" mass="16033">MNEITLDVNGTPHKVAVEDTTLLLDALRRRVGVTSAREGCGVGACGACTVLAEGRSVSSCLAVAVRYDGTPLTTADGLPEDDPVVSSFVDSDAMQCGYCIPGFVLMTKELLSENPSPNDEEVSDHLEGNICRCATYPEIIKAVRLAAKRSAT</sequence>
<dbReference type="CDD" id="cd00207">
    <property type="entry name" value="fer2"/>
    <property type="match status" value="1"/>
</dbReference>
<evidence type="ECO:0000259" key="6">
    <source>
        <dbReference type="PROSITE" id="PS51085"/>
    </source>
</evidence>
<dbReference type="SUPFAM" id="SSF47741">
    <property type="entry name" value="CO dehydrogenase ISP C-domain like"/>
    <property type="match status" value="1"/>
</dbReference>
<keyword evidence="2" id="KW-0479">Metal-binding</keyword>
<dbReference type="InterPro" id="IPR051452">
    <property type="entry name" value="Diverse_Oxidoreductases"/>
</dbReference>
<dbReference type="PANTHER" id="PTHR44379">
    <property type="entry name" value="OXIDOREDUCTASE WITH IRON-SULFUR SUBUNIT"/>
    <property type="match status" value="1"/>
</dbReference>
<evidence type="ECO:0000256" key="2">
    <source>
        <dbReference type="ARBA" id="ARBA00022723"/>
    </source>
</evidence>
<dbReference type="OrthoDB" id="4214209at2"/>
<dbReference type="Gene3D" id="1.10.150.120">
    <property type="entry name" value="[2Fe-2S]-binding domain"/>
    <property type="match status" value="1"/>
</dbReference>
<dbReference type="GO" id="GO:0016491">
    <property type="term" value="F:oxidoreductase activity"/>
    <property type="evidence" value="ECO:0007669"/>
    <property type="project" value="UniProtKB-KW"/>
</dbReference>
<dbReference type="AlphaFoldDB" id="A0A5N8X9Z0"/>
<evidence type="ECO:0000256" key="3">
    <source>
        <dbReference type="ARBA" id="ARBA00023002"/>
    </source>
</evidence>
<dbReference type="Proteomes" id="UP000400924">
    <property type="component" value="Unassembled WGS sequence"/>
</dbReference>
<keyword evidence="5" id="KW-0411">Iron-sulfur</keyword>
<keyword evidence="4" id="KW-0408">Iron</keyword>
<dbReference type="SUPFAM" id="SSF54292">
    <property type="entry name" value="2Fe-2S ferredoxin-like"/>
    <property type="match status" value="1"/>
</dbReference>
<dbReference type="InterPro" id="IPR001041">
    <property type="entry name" value="2Fe-2S_ferredoxin-type"/>
</dbReference>
<dbReference type="Pfam" id="PF01799">
    <property type="entry name" value="Fer2_2"/>
    <property type="match status" value="1"/>
</dbReference>
<protein>
    <submittedName>
        <fullName evidence="7">(2Fe-2S)-binding protein</fullName>
    </submittedName>
</protein>